<evidence type="ECO:0000256" key="5">
    <source>
        <dbReference type="ARBA" id="ARBA00023002"/>
    </source>
</evidence>
<organism evidence="7 8">
    <name type="scientific">Rhodofomes roseus</name>
    <dbReference type="NCBI Taxonomy" id="34475"/>
    <lineage>
        <taxon>Eukaryota</taxon>
        <taxon>Fungi</taxon>
        <taxon>Dikarya</taxon>
        <taxon>Basidiomycota</taxon>
        <taxon>Agaricomycotina</taxon>
        <taxon>Agaricomycetes</taxon>
        <taxon>Polyporales</taxon>
        <taxon>Rhodofomes</taxon>
    </lineage>
</organism>
<evidence type="ECO:0000256" key="2">
    <source>
        <dbReference type="ARBA" id="ARBA00022630"/>
    </source>
</evidence>
<dbReference type="InterPro" id="IPR001155">
    <property type="entry name" value="OxRdtase_FMN_N"/>
</dbReference>
<proteinExistence type="predicted"/>
<dbReference type="CDD" id="cd02932">
    <property type="entry name" value="OYE_YqiM_FMN"/>
    <property type="match status" value="1"/>
</dbReference>
<dbReference type="EMBL" id="JADCUA010000014">
    <property type="protein sequence ID" value="KAH9834720.1"/>
    <property type="molecule type" value="Genomic_DNA"/>
</dbReference>
<keyword evidence="4" id="KW-0521">NADP</keyword>
<comment type="caution">
    <text evidence="7">The sequence shown here is derived from an EMBL/GenBank/DDBJ whole genome shotgun (WGS) entry which is preliminary data.</text>
</comment>
<dbReference type="Proteomes" id="UP000814176">
    <property type="component" value="Unassembled WGS sequence"/>
</dbReference>
<dbReference type="InterPro" id="IPR013785">
    <property type="entry name" value="Aldolase_TIM"/>
</dbReference>
<evidence type="ECO:0000256" key="3">
    <source>
        <dbReference type="ARBA" id="ARBA00022643"/>
    </source>
</evidence>
<dbReference type="GeneID" id="72008322"/>
<protein>
    <recommendedName>
        <fullName evidence="6">NADH:flavin oxidoreductase/NADH oxidase N-terminal domain-containing protein</fullName>
    </recommendedName>
</protein>
<dbReference type="RefSeq" id="XP_047777206.1">
    <property type="nucleotide sequence ID" value="XM_047927590.1"/>
</dbReference>
<reference evidence="7 8" key="1">
    <citation type="journal article" date="2021" name="Environ. Microbiol.">
        <title>Gene family expansions and transcriptome signatures uncover fungal adaptations to wood decay.</title>
        <authorList>
            <person name="Hage H."/>
            <person name="Miyauchi S."/>
            <person name="Viragh M."/>
            <person name="Drula E."/>
            <person name="Min B."/>
            <person name="Chaduli D."/>
            <person name="Navarro D."/>
            <person name="Favel A."/>
            <person name="Norest M."/>
            <person name="Lesage-Meessen L."/>
            <person name="Balint B."/>
            <person name="Merenyi Z."/>
            <person name="de Eugenio L."/>
            <person name="Morin E."/>
            <person name="Martinez A.T."/>
            <person name="Baldrian P."/>
            <person name="Stursova M."/>
            <person name="Martinez M.J."/>
            <person name="Novotny C."/>
            <person name="Magnuson J.K."/>
            <person name="Spatafora J.W."/>
            <person name="Maurice S."/>
            <person name="Pangilinan J."/>
            <person name="Andreopoulos W."/>
            <person name="LaButti K."/>
            <person name="Hundley H."/>
            <person name="Na H."/>
            <person name="Kuo A."/>
            <person name="Barry K."/>
            <person name="Lipzen A."/>
            <person name="Henrissat B."/>
            <person name="Riley R."/>
            <person name="Ahrendt S."/>
            <person name="Nagy L.G."/>
            <person name="Grigoriev I.V."/>
            <person name="Martin F."/>
            <person name="Rosso M.N."/>
        </authorList>
    </citation>
    <scope>NUCLEOTIDE SEQUENCE [LARGE SCALE GENOMIC DNA]</scope>
    <source>
        <strain evidence="7 8">CIRM-BRFM 1785</strain>
    </source>
</reference>
<evidence type="ECO:0000259" key="6">
    <source>
        <dbReference type="Pfam" id="PF00724"/>
    </source>
</evidence>
<dbReference type="SUPFAM" id="SSF51395">
    <property type="entry name" value="FMN-linked oxidoreductases"/>
    <property type="match status" value="1"/>
</dbReference>
<evidence type="ECO:0000256" key="1">
    <source>
        <dbReference type="ARBA" id="ARBA00001917"/>
    </source>
</evidence>
<evidence type="ECO:0000313" key="7">
    <source>
        <dbReference type="EMBL" id="KAH9834720.1"/>
    </source>
</evidence>
<sequence length="440" mass="48156">MEDYHVAAAPNTSYFTPLQDPPAGTAFDPQSDGKPIPKLFQPIRIRGLQLQNRIMLSPMVQISGDNGKVTPWHTAHLGGILTFGPGLTFIEGAGVLPEGRVMPQDLGLWDDAQIEPLRQLVEFAHSQGQKVGIQLNHAGRKGSTVALWLSFHAISTRAVGGWPDELVAPSAVPYKAGEPVPHALDEAGIRRVVQGFVDAARRAIEAGVDVLEIHGAHGYLLHQFLSPVTNKRTDKYGGSFENRIRLSVEVVDAVRVVMPEDMPLFFRVSATDWLEKVAPNEASWRSEDTVRLAEVLANHGVDVYDVSSGGLDARQKIEFVEPAYQAPYAEAVKKRVGDRMLVASVGGVTDAHIAQHVLVDMGIDLAAVGRQFLRDHQTVWTFAEQLGVEIKLPNQVGWVYGGRGGVRKKKETVKENGRAVSGKRDSFLKVTMNRLSVKLK</sequence>
<dbReference type="PANTHER" id="PTHR43303">
    <property type="entry name" value="NADPH DEHYDROGENASE C23G7.10C-RELATED"/>
    <property type="match status" value="1"/>
</dbReference>
<keyword evidence="5" id="KW-0560">Oxidoreductase</keyword>
<keyword evidence="8" id="KW-1185">Reference proteome</keyword>
<gene>
    <name evidence="7" type="ORF">C8Q71DRAFT_859093</name>
</gene>
<accession>A0ABQ8KAZ9</accession>
<keyword evidence="3" id="KW-0288">FMN</keyword>
<evidence type="ECO:0000313" key="8">
    <source>
        <dbReference type="Proteomes" id="UP000814176"/>
    </source>
</evidence>
<keyword evidence="2" id="KW-0285">Flavoprotein</keyword>
<name>A0ABQ8KAZ9_9APHY</name>
<dbReference type="Pfam" id="PF00724">
    <property type="entry name" value="Oxidored_FMN"/>
    <property type="match status" value="1"/>
</dbReference>
<dbReference type="Gene3D" id="3.20.20.70">
    <property type="entry name" value="Aldolase class I"/>
    <property type="match status" value="1"/>
</dbReference>
<dbReference type="PANTHER" id="PTHR43303:SF4">
    <property type="entry name" value="NADPH DEHYDROGENASE C23G7.10C-RELATED"/>
    <property type="match status" value="1"/>
</dbReference>
<comment type="cofactor">
    <cofactor evidence="1">
        <name>FMN</name>
        <dbReference type="ChEBI" id="CHEBI:58210"/>
    </cofactor>
</comment>
<feature type="domain" description="NADH:flavin oxidoreductase/NADH oxidase N-terminal" evidence="6">
    <location>
        <begin position="38"/>
        <end position="386"/>
    </location>
</feature>
<dbReference type="InterPro" id="IPR044152">
    <property type="entry name" value="YqjM-like"/>
</dbReference>
<evidence type="ECO:0000256" key="4">
    <source>
        <dbReference type="ARBA" id="ARBA00022857"/>
    </source>
</evidence>